<proteinExistence type="predicted"/>
<name>A0A9I9E874_CUCME</name>
<sequence>MTEILSLRLEITMCTLRLSLRCLIDCLSLLKLRYRLPVSLGLLVKLVNFAVKKSIVRRLHAIFRSKQAGWTLNQLFNSGSVGLKEQDVISGVKRSTQNLWKFYNSGLNPSLEQGAPPLIDLRGIQFIDWTLNQLFNSGSVRLKEQDVVLKAELFLSSTNRLTWHISAGIVFLQSGFVDGLEREITQRFGVILSVTCDNGLEHTCGLLSKLIKSILFFIIRNLGPSGANASDGKDL</sequence>
<dbReference type="AlphaFoldDB" id="A0A9I9E874"/>
<evidence type="ECO:0000313" key="1">
    <source>
        <dbReference type="EnsemblPlants" id="MELO3C030133.2.1"/>
    </source>
</evidence>
<dbReference type="EnsemblPlants" id="MELO3C030133.2.1">
    <property type="protein sequence ID" value="MELO3C030133.2.1"/>
    <property type="gene ID" value="MELO3C030133.2"/>
</dbReference>
<organism evidence="1">
    <name type="scientific">Cucumis melo</name>
    <name type="common">Muskmelon</name>
    <dbReference type="NCBI Taxonomy" id="3656"/>
    <lineage>
        <taxon>Eukaryota</taxon>
        <taxon>Viridiplantae</taxon>
        <taxon>Streptophyta</taxon>
        <taxon>Embryophyta</taxon>
        <taxon>Tracheophyta</taxon>
        <taxon>Spermatophyta</taxon>
        <taxon>Magnoliopsida</taxon>
        <taxon>eudicotyledons</taxon>
        <taxon>Gunneridae</taxon>
        <taxon>Pentapetalae</taxon>
        <taxon>rosids</taxon>
        <taxon>fabids</taxon>
        <taxon>Cucurbitales</taxon>
        <taxon>Cucurbitaceae</taxon>
        <taxon>Benincaseae</taxon>
        <taxon>Cucumis</taxon>
    </lineage>
</organism>
<protein>
    <submittedName>
        <fullName evidence="1">Uncharacterized protein</fullName>
    </submittedName>
</protein>
<accession>A0A9I9E874</accession>
<reference evidence="1" key="1">
    <citation type="submission" date="2023-03" db="UniProtKB">
        <authorList>
            <consortium name="EnsemblPlants"/>
        </authorList>
    </citation>
    <scope>IDENTIFICATION</scope>
</reference>
<dbReference type="Gramene" id="MELO3C030133.2.1">
    <property type="protein sequence ID" value="MELO3C030133.2.1"/>
    <property type="gene ID" value="MELO3C030133.2"/>
</dbReference>